<organism evidence="10 11">
    <name type="scientific">Brachionus calyciflorus</name>
    <dbReference type="NCBI Taxonomy" id="104777"/>
    <lineage>
        <taxon>Eukaryota</taxon>
        <taxon>Metazoa</taxon>
        <taxon>Spiralia</taxon>
        <taxon>Gnathifera</taxon>
        <taxon>Rotifera</taxon>
        <taxon>Eurotatoria</taxon>
        <taxon>Monogononta</taxon>
        <taxon>Pseudotrocha</taxon>
        <taxon>Ploima</taxon>
        <taxon>Brachionidae</taxon>
        <taxon>Brachionus</taxon>
    </lineage>
</organism>
<protein>
    <recommendedName>
        <fullName evidence="8">Mitochondrial import inner membrane translocase subunit</fullName>
    </recommendedName>
</protein>
<evidence type="ECO:0000313" key="10">
    <source>
        <dbReference type="EMBL" id="CAF0781227.1"/>
    </source>
</evidence>
<dbReference type="PANTHER" id="PTHR13172">
    <property type="entry name" value="MITOCHONDRIAL IMPORT INNER MEMBRANE TRANSLOCASE SUBUNIT TIM9B"/>
    <property type="match status" value="1"/>
</dbReference>
<dbReference type="GO" id="GO:0046872">
    <property type="term" value="F:metal ion binding"/>
    <property type="evidence" value="ECO:0007669"/>
    <property type="project" value="UniProtKB-KW"/>
</dbReference>
<feature type="domain" description="Tim10-like" evidence="9">
    <location>
        <begin position="5"/>
        <end position="63"/>
    </location>
</feature>
<keyword evidence="11" id="KW-1185">Reference proteome</keyword>
<dbReference type="OrthoDB" id="1551503at2759"/>
<keyword evidence="8" id="KW-0472">Membrane</keyword>
<dbReference type="GO" id="GO:0005743">
    <property type="term" value="C:mitochondrial inner membrane"/>
    <property type="evidence" value="ECO:0007669"/>
    <property type="project" value="UniProtKB-SubCell"/>
</dbReference>
<dbReference type="InterPro" id="IPR035427">
    <property type="entry name" value="Tim10-like_dom_sf"/>
</dbReference>
<evidence type="ECO:0000256" key="4">
    <source>
        <dbReference type="ARBA" id="ARBA00022927"/>
    </source>
</evidence>
<dbReference type="Pfam" id="PF02953">
    <property type="entry name" value="zf-Tim10_DDP"/>
    <property type="match status" value="1"/>
</dbReference>
<dbReference type="GO" id="GO:0015031">
    <property type="term" value="P:protein transport"/>
    <property type="evidence" value="ECO:0007669"/>
    <property type="project" value="UniProtKB-KW"/>
</dbReference>
<keyword evidence="7 8" id="KW-1015">Disulfide bond</keyword>
<dbReference type="Gene3D" id="1.10.287.810">
    <property type="entry name" value="Mitochondrial import inner membrane translocase subunit tim13 like domains"/>
    <property type="match status" value="1"/>
</dbReference>
<dbReference type="AlphaFoldDB" id="A0A813RI34"/>
<dbReference type="EMBL" id="CAJNOC010000597">
    <property type="protein sequence ID" value="CAF0781227.1"/>
    <property type="molecule type" value="Genomic_DNA"/>
</dbReference>
<sequence length="78" mass="9232">MEIDNLKGLRDFIITYNQIADECFNYCVYNFNNRNLSNDEELCLHNCTKRFVSSQTRLSRGFADYQMNKLNQANQVPK</sequence>
<reference evidence="10" key="1">
    <citation type="submission" date="2021-02" db="EMBL/GenBank/DDBJ databases">
        <authorList>
            <person name="Nowell W R."/>
        </authorList>
    </citation>
    <scope>NUCLEOTIDE SEQUENCE</scope>
    <source>
        <strain evidence="10">Ploen Becks lab</strain>
    </source>
</reference>
<evidence type="ECO:0000256" key="5">
    <source>
        <dbReference type="ARBA" id="ARBA00023010"/>
    </source>
</evidence>
<evidence type="ECO:0000256" key="2">
    <source>
        <dbReference type="ARBA" id="ARBA00022723"/>
    </source>
</evidence>
<keyword evidence="8" id="KW-0999">Mitochondrion inner membrane</keyword>
<name>A0A813RI34_9BILA</name>
<comment type="subunit">
    <text evidence="8">Heterohexamer.</text>
</comment>
<accession>A0A813RI34</accession>
<keyword evidence="4 8" id="KW-0653">Protein transport</keyword>
<dbReference type="SUPFAM" id="SSF144122">
    <property type="entry name" value="Tim10-like"/>
    <property type="match status" value="1"/>
</dbReference>
<keyword evidence="2" id="KW-0479">Metal-binding</keyword>
<comment type="similarity">
    <text evidence="8">Belongs to the small Tim family.</text>
</comment>
<comment type="domain">
    <text evidence="8">The twin CX3C motif contains 4 conserved Cys residues that form 2 disulfide bonds in the mitochondrial intermembrane space.</text>
</comment>
<comment type="subcellular location">
    <subcellularLocation>
        <location evidence="8">Mitochondrion inner membrane</location>
        <topology evidence="8">Peripheral membrane protein</topology>
        <orientation evidence="8">Intermembrane side</orientation>
    </subcellularLocation>
</comment>
<keyword evidence="8" id="KW-0143">Chaperone</keyword>
<dbReference type="InterPro" id="IPR050673">
    <property type="entry name" value="Mito_inner_translocase_sub"/>
</dbReference>
<dbReference type="Proteomes" id="UP000663879">
    <property type="component" value="Unassembled WGS sequence"/>
</dbReference>
<keyword evidence="3" id="KW-0862">Zinc</keyword>
<evidence type="ECO:0000256" key="3">
    <source>
        <dbReference type="ARBA" id="ARBA00022833"/>
    </source>
</evidence>
<evidence type="ECO:0000313" key="11">
    <source>
        <dbReference type="Proteomes" id="UP000663879"/>
    </source>
</evidence>
<evidence type="ECO:0000256" key="6">
    <source>
        <dbReference type="ARBA" id="ARBA00023128"/>
    </source>
</evidence>
<keyword evidence="1 8" id="KW-0813">Transport</keyword>
<evidence type="ECO:0000256" key="1">
    <source>
        <dbReference type="ARBA" id="ARBA00022448"/>
    </source>
</evidence>
<evidence type="ECO:0000256" key="8">
    <source>
        <dbReference type="RuleBase" id="RU367043"/>
    </source>
</evidence>
<dbReference type="InterPro" id="IPR004217">
    <property type="entry name" value="Tim10-like"/>
</dbReference>
<evidence type="ECO:0000259" key="9">
    <source>
        <dbReference type="Pfam" id="PF02953"/>
    </source>
</evidence>
<gene>
    <name evidence="10" type="ORF">OXX778_LOCUS5473</name>
</gene>
<comment type="caution">
    <text evidence="10">The sequence shown here is derived from an EMBL/GenBank/DDBJ whole genome shotgun (WGS) entry which is preliminary data.</text>
</comment>
<keyword evidence="5 8" id="KW-0811">Translocation</keyword>
<evidence type="ECO:0000256" key="7">
    <source>
        <dbReference type="ARBA" id="ARBA00023157"/>
    </source>
</evidence>
<proteinExistence type="inferred from homology"/>
<comment type="function">
    <text evidence="8">Mitochondrial intermembrane chaperone that participates in the import and insertion of some multi-pass transmembrane proteins into the mitochondrial inner membrane. Also required for the transfer of beta-barrel precursors from the TOM complex to the sorting and assembly machinery (SAM complex) of the outer membrane. Acts as a chaperone-like protein that protects the hydrophobic precursors from aggregation and guide them through the mitochondrial intermembrane space.</text>
</comment>
<keyword evidence="6 8" id="KW-0496">Mitochondrion</keyword>